<name>A0A067CKH1_SAPPC</name>
<protein>
    <recommendedName>
        <fullName evidence="3">SPIN90/Ldb17 leucine-rich domain-containing protein</fullName>
    </recommendedName>
</protein>
<gene>
    <name evidence="1" type="ORF">SPRG_07772</name>
</gene>
<dbReference type="GeneID" id="24130024"/>
<evidence type="ECO:0000313" key="2">
    <source>
        <dbReference type="Proteomes" id="UP000030745"/>
    </source>
</evidence>
<evidence type="ECO:0000313" key="1">
    <source>
        <dbReference type="EMBL" id="KDO27061.1"/>
    </source>
</evidence>
<reference evidence="1 2" key="1">
    <citation type="journal article" date="2013" name="PLoS Genet.">
        <title>Distinctive expansion of potential virulence genes in the genome of the oomycete fish pathogen Saprolegnia parasitica.</title>
        <authorList>
            <person name="Jiang R.H."/>
            <person name="de Bruijn I."/>
            <person name="Haas B.J."/>
            <person name="Belmonte R."/>
            <person name="Lobach L."/>
            <person name="Christie J."/>
            <person name="van den Ackerveken G."/>
            <person name="Bottin A."/>
            <person name="Bulone V."/>
            <person name="Diaz-Moreno S.M."/>
            <person name="Dumas B."/>
            <person name="Fan L."/>
            <person name="Gaulin E."/>
            <person name="Govers F."/>
            <person name="Grenville-Briggs L.J."/>
            <person name="Horner N.R."/>
            <person name="Levin J.Z."/>
            <person name="Mammella M."/>
            <person name="Meijer H.J."/>
            <person name="Morris P."/>
            <person name="Nusbaum C."/>
            <person name="Oome S."/>
            <person name="Phillips A.J."/>
            <person name="van Rooyen D."/>
            <person name="Rzeszutek E."/>
            <person name="Saraiva M."/>
            <person name="Secombes C.J."/>
            <person name="Seidl M.F."/>
            <person name="Snel B."/>
            <person name="Stassen J.H."/>
            <person name="Sykes S."/>
            <person name="Tripathy S."/>
            <person name="van den Berg H."/>
            <person name="Vega-Arreguin J.C."/>
            <person name="Wawra S."/>
            <person name="Young S.K."/>
            <person name="Zeng Q."/>
            <person name="Dieguez-Uribeondo J."/>
            <person name="Russ C."/>
            <person name="Tyler B.M."/>
            <person name="van West P."/>
        </authorList>
    </citation>
    <scope>NUCLEOTIDE SEQUENCE [LARGE SCALE GENOMIC DNA]</scope>
    <source>
        <strain evidence="1 2">CBS 223.65</strain>
    </source>
</reference>
<dbReference type="VEuPathDB" id="FungiDB:SPRG_07772"/>
<dbReference type="Proteomes" id="UP000030745">
    <property type="component" value="Unassembled WGS sequence"/>
</dbReference>
<dbReference type="OMA" id="CHEEPEF"/>
<accession>A0A067CKH1</accession>
<proteinExistence type="predicted"/>
<dbReference type="RefSeq" id="XP_012202156.1">
    <property type="nucleotide sequence ID" value="XM_012346766.1"/>
</dbReference>
<dbReference type="KEGG" id="spar:SPRG_07772"/>
<dbReference type="OrthoDB" id="10257430at2759"/>
<sequence length="296" mass="34482">MSRLGRYEKSSDADGIEKLTAKLTADLRNHIRFLGDYPILSTEWKEMARNMTRFGEISEMERQLPKQENATLWECEELALRYILEDGKLNLCLRLLVEYKEYERNTLGRDFDAEAKDLLLKFERGLGVMLKNAWLHVEALQTTDLPLLVEYIASVLTFCHEEPEFYKTKDLEDCQEVIVLYYLHGLMKRLDDIGESRIMPLLQERQVFELVLWHLQHNHTSFSPDDVLVTAEVLAQICDSEDFQTHPTAYVATAEARQDLRVIQEEVLDDLATDLDIRKRLRPLLDVVKDHGAGRK</sequence>
<keyword evidence="2" id="KW-1185">Reference proteome</keyword>
<dbReference type="AlphaFoldDB" id="A0A067CKH1"/>
<evidence type="ECO:0008006" key="3">
    <source>
        <dbReference type="Google" id="ProtNLM"/>
    </source>
</evidence>
<dbReference type="EMBL" id="KK583219">
    <property type="protein sequence ID" value="KDO27061.1"/>
    <property type="molecule type" value="Genomic_DNA"/>
</dbReference>
<organism evidence="1 2">
    <name type="scientific">Saprolegnia parasitica (strain CBS 223.65)</name>
    <dbReference type="NCBI Taxonomy" id="695850"/>
    <lineage>
        <taxon>Eukaryota</taxon>
        <taxon>Sar</taxon>
        <taxon>Stramenopiles</taxon>
        <taxon>Oomycota</taxon>
        <taxon>Saprolegniomycetes</taxon>
        <taxon>Saprolegniales</taxon>
        <taxon>Saprolegniaceae</taxon>
        <taxon>Saprolegnia</taxon>
    </lineage>
</organism>